<dbReference type="SUPFAM" id="SSF55729">
    <property type="entry name" value="Acyl-CoA N-acyltransferases (Nat)"/>
    <property type="match status" value="1"/>
</dbReference>
<dbReference type="EMBL" id="CP059733">
    <property type="protein sequence ID" value="WDE03330.1"/>
    <property type="molecule type" value="Genomic_DNA"/>
</dbReference>
<dbReference type="KEGG" id="tvd:SG34_018230"/>
<dbReference type="AlphaFoldDB" id="A0AAF0C7M7"/>
<proteinExistence type="predicted"/>
<dbReference type="RefSeq" id="WP_152647082.1">
    <property type="nucleotide sequence ID" value="NZ_CP059733.1"/>
</dbReference>
<keyword evidence="3" id="KW-1185">Reference proteome</keyword>
<feature type="domain" description="N-acetyltransferase" evidence="1">
    <location>
        <begin position="60"/>
        <end position="112"/>
    </location>
</feature>
<dbReference type="GO" id="GO:0016747">
    <property type="term" value="F:acyltransferase activity, transferring groups other than amino-acyl groups"/>
    <property type="evidence" value="ECO:0007669"/>
    <property type="project" value="InterPro"/>
</dbReference>
<dbReference type="InterPro" id="IPR016181">
    <property type="entry name" value="Acyl_CoA_acyltransferase"/>
</dbReference>
<reference evidence="2 3" key="1">
    <citation type="journal article" date="2015" name="Genome Announc.">
        <title>Draft Genome Sequences of Marine Isolates of Thalassomonas viridans and Thalassomonas actiniarum.</title>
        <authorList>
            <person name="Olonade I."/>
            <person name="van Zyl L.J."/>
            <person name="Trindade M."/>
        </authorList>
    </citation>
    <scope>NUCLEOTIDE SEQUENCE [LARGE SCALE GENOMIC DNA]</scope>
    <source>
        <strain evidence="2 3">XOM25</strain>
    </source>
</reference>
<sequence>MPTAAQGCNNPASAKKTAKTLMISTPTPEFEFCQGQKSDKKAIKRFYRQHSYSAGFMGLDSCYLVKDKQQIIACVIHSRLVVENQQSLLHALVVAPGYRRQAIASSLLDYSCAFHPLTVCFADKQLAPLYLSSRFTPASQHQLFPELAARYTQYIKKKPELTIFMRDSRNG</sequence>
<organism evidence="2 3">
    <name type="scientific">Thalassomonas viridans</name>
    <dbReference type="NCBI Taxonomy" id="137584"/>
    <lineage>
        <taxon>Bacteria</taxon>
        <taxon>Pseudomonadati</taxon>
        <taxon>Pseudomonadota</taxon>
        <taxon>Gammaproteobacteria</taxon>
        <taxon>Alteromonadales</taxon>
        <taxon>Colwelliaceae</taxon>
        <taxon>Thalassomonas</taxon>
    </lineage>
</organism>
<evidence type="ECO:0000313" key="2">
    <source>
        <dbReference type="EMBL" id="WDE03330.1"/>
    </source>
</evidence>
<dbReference type="Gene3D" id="3.40.630.30">
    <property type="match status" value="1"/>
</dbReference>
<accession>A0AAF0C7M7</accession>
<evidence type="ECO:0000313" key="3">
    <source>
        <dbReference type="Proteomes" id="UP000032352"/>
    </source>
</evidence>
<dbReference type="Proteomes" id="UP000032352">
    <property type="component" value="Chromosome"/>
</dbReference>
<name>A0AAF0C7M7_9GAMM</name>
<gene>
    <name evidence="2" type="ORF">SG34_018230</name>
</gene>
<dbReference type="Pfam" id="PF00583">
    <property type="entry name" value="Acetyltransf_1"/>
    <property type="match status" value="1"/>
</dbReference>
<protein>
    <submittedName>
        <fullName evidence="2">GNAT family N-acetyltransferase</fullName>
    </submittedName>
</protein>
<reference evidence="2 3" key="2">
    <citation type="journal article" date="2022" name="Mar. Drugs">
        <title>Bioassay-Guided Fractionation Leads to the Detection of Cholic Acid Generated by the Rare Thalassomonas sp.</title>
        <authorList>
            <person name="Pheiffer F."/>
            <person name="Schneider Y.K."/>
            <person name="Hansen E.H."/>
            <person name="Andersen J.H."/>
            <person name="Isaksson J."/>
            <person name="Busche T."/>
            <person name="R C."/>
            <person name="Kalinowski J."/>
            <person name="Zyl L.V."/>
            <person name="Trindade M."/>
        </authorList>
    </citation>
    <scope>NUCLEOTIDE SEQUENCE [LARGE SCALE GENOMIC DNA]</scope>
    <source>
        <strain evidence="2 3">XOM25</strain>
    </source>
</reference>
<evidence type="ECO:0000259" key="1">
    <source>
        <dbReference type="Pfam" id="PF00583"/>
    </source>
</evidence>
<dbReference type="CDD" id="cd04301">
    <property type="entry name" value="NAT_SF"/>
    <property type="match status" value="1"/>
</dbReference>
<dbReference type="InterPro" id="IPR000182">
    <property type="entry name" value="GNAT_dom"/>
</dbReference>